<sequence length="66" mass="7450">MTAMHIVMRRRRARRAGMSGRRLLMAQAALVGSLATALLVKEFPGIVRELRIYRMTGGLRAGHRYP</sequence>
<protein>
    <submittedName>
        <fullName evidence="1">Uncharacterized protein</fullName>
    </submittedName>
</protein>
<evidence type="ECO:0000313" key="1">
    <source>
        <dbReference type="EMBL" id="MBL1082520.1"/>
    </source>
</evidence>
<organism evidence="1 2">
    <name type="scientific">Streptomyces actinomycinicus</name>
    <dbReference type="NCBI Taxonomy" id="1695166"/>
    <lineage>
        <taxon>Bacteria</taxon>
        <taxon>Bacillati</taxon>
        <taxon>Actinomycetota</taxon>
        <taxon>Actinomycetes</taxon>
        <taxon>Kitasatosporales</taxon>
        <taxon>Streptomycetaceae</taxon>
        <taxon>Streptomyces</taxon>
    </lineage>
</organism>
<name>A0A937EI54_9ACTN</name>
<gene>
    <name evidence="1" type="ORF">JK359_11095</name>
</gene>
<dbReference type="AlphaFoldDB" id="A0A937EI54"/>
<keyword evidence="2" id="KW-1185">Reference proteome</keyword>
<dbReference type="EMBL" id="JAERRK010000004">
    <property type="protein sequence ID" value="MBL1082520.1"/>
    <property type="molecule type" value="Genomic_DNA"/>
</dbReference>
<reference evidence="1" key="1">
    <citation type="submission" date="2021-01" db="EMBL/GenBank/DDBJ databases">
        <title>WGS of actinomycetes isolated from Thailand.</title>
        <authorList>
            <person name="Thawai C."/>
        </authorList>
    </citation>
    <scope>NUCLEOTIDE SEQUENCE</scope>
    <source>
        <strain evidence="1">RCU-197</strain>
    </source>
</reference>
<comment type="caution">
    <text evidence="1">The sequence shown here is derived from an EMBL/GenBank/DDBJ whole genome shotgun (WGS) entry which is preliminary data.</text>
</comment>
<evidence type="ECO:0000313" key="2">
    <source>
        <dbReference type="Proteomes" id="UP000661858"/>
    </source>
</evidence>
<dbReference type="Proteomes" id="UP000661858">
    <property type="component" value="Unassembled WGS sequence"/>
</dbReference>
<accession>A0A937EI54</accession>
<proteinExistence type="predicted"/>